<name>A0ABN4QV03_9HYPH</name>
<dbReference type="EMBL" id="CP013569">
    <property type="protein sequence ID" value="ANL87027.1"/>
    <property type="molecule type" value="Genomic_DNA"/>
</dbReference>
<keyword evidence="2" id="KW-1185">Reference proteome</keyword>
<reference evidence="1 2" key="1">
    <citation type="submission" date="2015-11" db="EMBL/GenBank/DDBJ databases">
        <title>The limits of bacterial species coexistence and the symbiotic plasmid transference in sympatric Rhizobium populations.</title>
        <authorList>
            <person name="Perez-Carrascal O.M."/>
            <person name="VanInsberghe D."/>
            <person name="Juarez S."/>
            <person name="Polz M.F."/>
            <person name="Vinuesa P."/>
            <person name="Gonzalez V."/>
        </authorList>
    </citation>
    <scope>NUCLEOTIDE SEQUENCE [LARGE SCALE GENOMIC DNA]</scope>
    <source>
        <strain evidence="1 2">N771</strain>
        <plasmid evidence="1 2">pRphaN771a</plasmid>
    </source>
</reference>
<protein>
    <submittedName>
        <fullName evidence="1">Uncharacterized protein</fullName>
    </submittedName>
</protein>
<proteinExistence type="predicted"/>
<dbReference type="RefSeq" id="WP_064832646.1">
    <property type="nucleotide sequence ID" value="NZ_CP013569.1"/>
</dbReference>
<gene>
    <name evidence="1" type="ORF">AMC81_PA00003</name>
</gene>
<evidence type="ECO:0000313" key="1">
    <source>
        <dbReference type="EMBL" id="ANL87027.1"/>
    </source>
</evidence>
<accession>A0ABN4QV03</accession>
<dbReference type="Proteomes" id="UP000078551">
    <property type="component" value="Plasmid pRphaN771a"/>
</dbReference>
<organism evidence="1 2">
    <name type="scientific">Rhizobium phaseoli</name>
    <dbReference type="NCBI Taxonomy" id="396"/>
    <lineage>
        <taxon>Bacteria</taxon>
        <taxon>Pseudomonadati</taxon>
        <taxon>Pseudomonadota</taxon>
        <taxon>Alphaproteobacteria</taxon>
        <taxon>Hyphomicrobiales</taxon>
        <taxon>Rhizobiaceae</taxon>
        <taxon>Rhizobium/Agrobacterium group</taxon>
        <taxon>Rhizobium</taxon>
    </lineage>
</organism>
<evidence type="ECO:0000313" key="2">
    <source>
        <dbReference type="Proteomes" id="UP000078551"/>
    </source>
</evidence>
<keyword evidence="1" id="KW-0614">Plasmid</keyword>
<geneLocation type="plasmid" evidence="1 2">
    <name>pRphaN771a</name>
</geneLocation>
<sequence length="244" mass="27639">MCDLRNFWDEAALVRAPYVHPRDAIPAKQSQPGISSYSEFLRAFESGLLSETAFHLNLLPQPYHGDLENAEILLLLINPGLSACDYHIEQHYPAFRDQLMATIRQERRKHLFLDPQWAWTSGFVWWESKLRDVARVIASERFNGHYGRALGDLARRVAAIELVPYHSFRFGSSKKFASAWEARRFVASVDRSRTVIVTRSVTDWGLPDAANIIKYPATHARSASLGLKTTGGRAILERYGIVAA</sequence>